<keyword evidence="4" id="KW-0131">Cell cycle</keyword>
<dbReference type="InterPro" id="IPR016024">
    <property type="entry name" value="ARM-type_fold"/>
</dbReference>
<evidence type="ECO:0000313" key="8">
    <source>
        <dbReference type="Proteomes" id="UP000594454"/>
    </source>
</evidence>
<reference evidence="7 8" key="1">
    <citation type="submission" date="2020-11" db="EMBL/GenBank/DDBJ databases">
        <authorList>
            <person name="Wallbank WR R."/>
            <person name="Pardo Diaz C."/>
            <person name="Kozak K."/>
            <person name="Martin S."/>
            <person name="Jiggins C."/>
            <person name="Moest M."/>
            <person name="Warren A I."/>
            <person name="Generalovic N T."/>
            <person name="Byers J.R.P. K."/>
            <person name="Montejo-Kovacevich G."/>
            <person name="Yen C E."/>
        </authorList>
    </citation>
    <scope>NUCLEOTIDE SEQUENCE [LARGE SCALE GENOMIC DNA]</scope>
</reference>
<evidence type="ECO:0000256" key="3">
    <source>
        <dbReference type="ARBA" id="ARBA00022618"/>
    </source>
</evidence>
<dbReference type="InterPro" id="IPR019156">
    <property type="entry name" value="Ataxin-10_domain"/>
</dbReference>
<dbReference type="Pfam" id="PF09759">
    <property type="entry name" value="Atx10homo_assoc"/>
    <property type="match status" value="1"/>
</dbReference>
<dbReference type="GO" id="GO:0051301">
    <property type="term" value="P:cell division"/>
    <property type="evidence" value="ECO:0007669"/>
    <property type="project" value="UniProtKB-KW"/>
</dbReference>
<dbReference type="FunCoup" id="A0A7R8UCC9">
    <property type="interactions" value="1054"/>
</dbReference>
<keyword evidence="8" id="KW-1185">Reference proteome</keyword>
<protein>
    <recommendedName>
        <fullName evidence="2">Ataxin-10</fullName>
    </recommendedName>
</protein>
<name>A0A7R8UCC9_HERIL</name>
<dbReference type="InterPro" id="IPR011989">
    <property type="entry name" value="ARM-like"/>
</dbReference>
<dbReference type="EMBL" id="LR899009">
    <property type="protein sequence ID" value="CAD7078161.1"/>
    <property type="molecule type" value="Genomic_DNA"/>
</dbReference>
<sequence length="420" mass="48021">MESALEAYRGCADSLQRLQNVLDNEDAVNSVLEEATNHLKAMRNSCAHGTAVQDGIAQLPDLTRIFDFILFEDDIKRFSYLPSFPPLQRMCWQTMANLCVQNVTTQSMIWSHFGHKVIEATRHSSSYTNIQIMILFNIFQSGNIQSYDKTIFEVLITKLSENPNDTCEFSEIFLEYFLTSYHRVVFLYGTLADQDRIMVLYYIAEYVRNSTPERRVNHSLLTYISKELKKKSDCILRTHNASDVEHLRPREVLALLDVIALASGMEIYSEIYCNDHSLFLNVGGLLQQLKAIGESSQNIFTPMKKLEQVAPNSKISSDFETEISFRLKTTLVRILANLSYKNRKNQEYARETGIIMAILDCTSADGRNPLIKEWSILAIRNLCEKCPENQELIANLSKVGDAENELLKELNLELGSLRIQ</sequence>
<feature type="domain" description="Ataxin-10" evidence="6">
    <location>
        <begin position="328"/>
        <end position="414"/>
    </location>
</feature>
<dbReference type="GO" id="GO:0005829">
    <property type="term" value="C:cytosol"/>
    <property type="evidence" value="ECO:0007669"/>
    <property type="project" value="TreeGrafter"/>
</dbReference>
<dbReference type="InterPro" id="IPR051374">
    <property type="entry name" value="Ataxin-10/CTR86_families"/>
</dbReference>
<evidence type="ECO:0000313" key="7">
    <source>
        <dbReference type="EMBL" id="CAD7078161.1"/>
    </source>
</evidence>
<evidence type="ECO:0000256" key="1">
    <source>
        <dbReference type="ARBA" id="ARBA00008384"/>
    </source>
</evidence>
<evidence type="ECO:0000256" key="5">
    <source>
        <dbReference type="ARBA" id="ARBA00045173"/>
    </source>
</evidence>
<dbReference type="PANTHER" id="PTHR13255:SF0">
    <property type="entry name" value="ATAXIN-10"/>
    <property type="match status" value="1"/>
</dbReference>
<dbReference type="OMA" id="IMYNIYL"/>
<evidence type="ECO:0000259" key="6">
    <source>
        <dbReference type="Pfam" id="PF09759"/>
    </source>
</evidence>
<proteinExistence type="inferred from homology"/>
<dbReference type="OrthoDB" id="379794at2759"/>
<dbReference type="SUPFAM" id="SSF48371">
    <property type="entry name" value="ARM repeat"/>
    <property type="match status" value="1"/>
</dbReference>
<organism evidence="7 8">
    <name type="scientific">Hermetia illucens</name>
    <name type="common">Black soldier fly</name>
    <dbReference type="NCBI Taxonomy" id="343691"/>
    <lineage>
        <taxon>Eukaryota</taxon>
        <taxon>Metazoa</taxon>
        <taxon>Ecdysozoa</taxon>
        <taxon>Arthropoda</taxon>
        <taxon>Hexapoda</taxon>
        <taxon>Insecta</taxon>
        <taxon>Pterygota</taxon>
        <taxon>Neoptera</taxon>
        <taxon>Endopterygota</taxon>
        <taxon>Diptera</taxon>
        <taxon>Brachycera</taxon>
        <taxon>Stratiomyomorpha</taxon>
        <taxon>Stratiomyidae</taxon>
        <taxon>Hermetiinae</taxon>
        <taxon>Hermetia</taxon>
    </lineage>
</organism>
<accession>A0A7R8UCC9</accession>
<keyword evidence="3" id="KW-0132">Cell division</keyword>
<dbReference type="AlphaFoldDB" id="A0A7R8UCC9"/>
<evidence type="ECO:0000256" key="2">
    <source>
        <dbReference type="ARBA" id="ARBA00018804"/>
    </source>
</evidence>
<evidence type="ECO:0000256" key="4">
    <source>
        <dbReference type="ARBA" id="ARBA00023306"/>
    </source>
</evidence>
<comment type="function">
    <text evidence="5">May play a role in the regulation of cytokinesis. May play a role in signaling by stimulating protein glycosylation. Induces neuritogenesis by activating the Ras-MAP kinase pathway and is necessary for the survival of cerebellar neurons. Does not appear to play a major role in ciliogenesis.</text>
</comment>
<dbReference type="Gene3D" id="1.25.10.10">
    <property type="entry name" value="Leucine-rich Repeat Variant"/>
    <property type="match status" value="1"/>
</dbReference>
<comment type="similarity">
    <text evidence="1">Belongs to the ataxin-10 family.</text>
</comment>
<dbReference type="GO" id="GO:0031175">
    <property type="term" value="P:neuron projection development"/>
    <property type="evidence" value="ECO:0007669"/>
    <property type="project" value="TreeGrafter"/>
</dbReference>
<gene>
    <name evidence="7" type="ORF">HERILL_LOCUS1446</name>
</gene>
<dbReference type="Proteomes" id="UP000594454">
    <property type="component" value="Chromosome 1"/>
</dbReference>
<dbReference type="PANTHER" id="PTHR13255">
    <property type="entry name" value="ATAXIN-10"/>
    <property type="match status" value="1"/>
</dbReference>
<dbReference type="InParanoid" id="A0A7R8UCC9"/>